<dbReference type="AlphaFoldDB" id="C5FMI0"/>
<dbReference type="eggNOG" id="ENOG502SN5K">
    <property type="taxonomic scope" value="Eukaryota"/>
</dbReference>
<dbReference type="HOGENOM" id="CLU_050543_0_0_1"/>
<feature type="transmembrane region" description="Helical" evidence="1">
    <location>
        <begin position="152"/>
        <end position="173"/>
    </location>
</feature>
<feature type="transmembrane region" description="Helical" evidence="1">
    <location>
        <begin position="52"/>
        <end position="72"/>
    </location>
</feature>
<accession>C5FMI0</accession>
<dbReference type="OMA" id="GPRWWVC"/>
<protein>
    <submittedName>
        <fullName evidence="2">Uncharacterized protein</fullName>
    </submittedName>
</protein>
<keyword evidence="1" id="KW-0472">Membrane</keyword>
<reference evidence="3" key="1">
    <citation type="journal article" date="2012" name="MBio">
        <title>Comparative genome analysis of Trichophyton rubrum and related dermatophytes reveals candidate genes involved in infection.</title>
        <authorList>
            <person name="Martinez D.A."/>
            <person name="Oliver B.G."/>
            <person name="Graeser Y."/>
            <person name="Goldberg J.M."/>
            <person name="Li W."/>
            <person name="Martinez-Rossi N.M."/>
            <person name="Monod M."/>
            <person name="Shelest E."/>
            <person name="Barton R.C."/>
            <person name="Birch E."/>
            <person name="Brakhage A.A."/>
            <person name="Chen Z."/>
            <person name="Gurr S.J."/>
            <person name="Heiman D."/>
            <person name="Heitman J."/>
            <person name="Kosti I."/>
            <person name="Rossi A."/>
            <person name="Saif S."/>
            <person name="Samalova M."/>
            <person name="Saunders C.W."/>
            <person name="Shea T."/>
            <person name="Summerbell R.C."/>
            <person name="Xu J."/>
            <person name="Young S."/>
            <person name="Zeng Q."/>
            <person name="Birren B.W."/>
            <person name="Cuomo C.A."/>
            <person name="White T.C."/>
        </authorList>
    </citation>
    <scope>NUCLEOTIDE SEQUENCE [LARGE SCALE GENOMIC DNA]</scope>
    <source>
        <strain evidence="3">ATCC MYA-4605 / CBS 113480</strain>
    </source>
</reference>
<evidence type="ECO:0000256" key="1">
    <source>
        <dbReference type="SAM" id="Phobius"/>
    </source>
</evidence>
<dbReference type="EMBL" id="DS995703">
    <property type="protein sequence ID" value="EEQ31083.1"/>
    <property type="molecule type" value="Genomic_DNA"/>
</dbReference>
<name>C5FMI0_ARTOC</name>
<dbReference type="OrthoDB" id="4191440at2759"/>
<keyword evidence="3" id="KW-1185">Reference proteome</keyword>
<keyword evidence="1" id="KW-0812">Transmembrane</keyword>
<organism evidence="2 3">
    <name type="scientific">Arthroderma otae (strain ATCC MYA-4605 / CBS 113480)</name>
    <name type="common">Microsporum canis</name>
    <dbReference type="NCBI Taxonomy" id="554155"/>
    <lineage>
        <taxon>Eukaryota</taxon>
        <taxon>Fungi</taxon>
        <taxon>Dikarya</taxon>
        <taxon>Ascomycota</taxon>
        <taxon>Pezizomycotina</taxon>
        <taxon>Eurotiomycetes</taxon>
        <taxon>Eurotiomycetidae</taxon>
        <taxon>Onygenales</taxon>
        <taxon>Arthrodermataceae</taxon>
        <taxon>Microsporum</taxon>
    </lineage>
</organism>
<feature type="transmembrane region" description="Helical" evidence="1">
    <location>
        <begin position="78"/>
        <end position="97"/>
    </location>
</feature>
<dbReference type="VEuPathDB" id="FungiDB:MCYG_03902"/>
<evidence type="ECO:0000313" key="3">
    <source>
        <dbReference type="Proteomes" id="UP000002035"/>
    </source>
</evidence>
<dbReference type="RefSeq" id="XP_002848396.1">
    <property type="nucleotide sequence ID" value="XM_002848350.1"/>
</dbReference>
<keyword evidence="1" id="KW-1133">Transmembrane helix</keyword>
<evidence type="ECO:0000313" key="2">
    <source>
        <dbReference type="EMBL" id="EEQ31083.1"/>
    </source>
</evidence>
<gene>
    <name evidence="2" type="ORF">MCYG_03902</name>
</gene>
<dbReference type="Proteomes" id="UP000002035">
    <property type="component" value="Unassembled WGS sequence"/>
</dbReference>
<sequence>MAGVPSCILRFLYHIPIGMASFNGKAVYDLIKKVYDIQAFPKGEEFLKGLNFVSKVGLTIFGWNIAMFGISGFAFGPFLFIIGLIDVALVALLLLGIRSQLSYLPLSSSPCAYAENWRNGTDGRNIFVEANRRSPDKSPNEICSEAVASMKWTIAIIALYFLCALVNLIIGTLTCTSHHIHIVDCGCCRYFEVIFHPLVIIKRATSAGVRYTSRYLSKLLRRYHSRDMGFKTQDEYPLEGADFQVELTQNASQNSSTRLHFIDAVQSKLTPVEQRAEGMSVEELRRFTCNEASKSECRICRIQICRSCSSTLRVASSVASAHLKTCTPYCTSCFYAYYCRSDGRRGRTRKVHSYQCQLAKGTVRPHQLEGVCRQCASKTQEERQEVIELQDRREVYRLAQHPLACFRCKQMLPQSGPRWWVCSACNIECLDHIHPPWASKL</sequence>
<dbReference type="GeneID" id="9229720"/>
<proteinExistence type="predicted"/>